<comment type="caution">
    <text evidence="8">The sequence shown here is derived from an EMBL/GenBank/DDBJ whole genome shotgun (WGS) entry which is preliminary data.</text>
</comment>
<dbReference type="Gene3D" id="1.10.287.990">
    <property type="entry name" value="Fe,Mn superoxide dismutase (SOD) domain"/>
    <property type="match status" value="1"/>
</dbReference>
<dbReference type="EMBL" id="JAWONS010000096">
    <property type="protein sequence ID" value="MDW2796640.1"/>
    <property type="molecule type" value="Genomic_DNA"/>
</dbReference>
<dbReference type="RefSeq" id="WP_318062900.1">
    <property type="nucleotide sequence ID" value="NZ_JAWONS010000096.1"/>
</dbReference>
<reference evidence="8 9" key="1">
    <citation type="submission" date="2023-10" db="EMBL/GenBank/DDBJ databases">
        <title>A novel Glycoside Hydrolase 43-Like Enzyme from Clostrdium boliviensis is an Endo-xylanase, and a Candidate for Xylooligosaccharides Production from Different Xylan Substrates.</title>
        <authorList>
            <person name="Alvarez M.T."/>
            <person name="Rocabado-Villegas L.R."/>
            <person name="Salas-Veizaga D.M."/>
            <person name="Linares-Pasten J.A."/>
            <person name="Gudmundsdottir E.E."/>
            <person name="Hreggvidsson G.O."/>
            <person name="Adlercreutz P."/>
            <person name="Nordberg Karlsson E."/>
        </authorList>
    </citation>
    <scope>NUCLEOTIDE SEQUENCE [LARGE SCALE GENOMIC DNA]</scope>
    <source>
        <strain evidence="8 9">E-1</strain>
    </source>
</reference>
<dbReference type="InterPro" id="IPR001189">
    <property type="entry name" value="Mn/Fe_SOD"/>
</dbReference>
<comment type="similarity">
    <text evidence="1 5">Belongs to the iron/manganese superoxide dismutase family.</text>
</comment>
<comment type="function">
    <text evidence="5">Destroys radicals which are normally produced within the cells and which are toxic to biological systems.</text>
</comment>
<accession>A0ABU4GG91</accession>
<gene>
    <name evidence="8" type="ORF">RZO55_03490</name>
</gene>
<dbReference type="InterPro" id="IPR019833">
    <property type="entry name" value="Mn/Fe_SOD_BS"/>
</dbReference>
<organism evidence="8 9">
    <name type="scientific">Clostridium boliviensis</name>
    <dbReference type="NCBI Taxonomy" id="318465"/>
    <lineage>
        <taxon>Bacteria</taxon>
        <taxon>Bacillati</taxon>
        <taxon>Bacillota</taxon>
        <taxon>Clostridia</taxon>
        <taxon>Eubacteriales</taxon>
        <taxon>Clostridiaceae</taxon>
        <taxon>Clostridium</taxon>
    </lineage>
</organism>
<dbReference type="Gene3D" id="3.55.40.20">
    <property type="entry name" value="Iron/manganese superoxide dismutase, C-terminal domain"/>
    <property type="match status" value="1"/>
</dbReference>
<evidence type="ECO:0000259" key="6">
    <source>
        <dbReference type="Pfam" id="PF00081"/>
    </source>
</evidence>
<proteinExistence type="inferred from homology"/>
<evidence type="ECO:0000256" key="1">
    <source>
        <dbReference type="ARBA" id="ARBA00008714"/>
    </source>
</evidence>
<name>A0ABU4GG91_9CLOT</name>
<dbReference type="Pfam" id="PF00081">
    <property type="entry name" value="Sod_Fe_N"/>
    <property type="match status" value="1"/>
</dbReference>
<dbReference type="EC" id="1.15.1.1" evidence="2 5"/>
<dbReference type="PANTHER" id="PTHR43595:SF2">
    <property type="entry name" value="SMALL RIBOSOMAL SUBUNIT PROTEIN MS42"/>
    <property type="match status" value="1"/>
</dbReference>
<feature type="domain" description="Manganese/iron superoxide dismutase N-terminal" evidence="6">
    <location>
        <begin position="10"/>
        <end position="93"/>
    </location>
</feature>
<evidence type="ECO:0000256" key="3">
    <source>
        <dbReference type="ARBA" id="ARBA00022723"/>
    </source>
</evidence>
<evidence type="ECO:0000256" key="5">
    <source>
        <dbReference type="RuleBase" id="RU000414"/>
    </source>
</evidence>
<dbReference type="GO" id="GO:0004784">
    <property type="term" value="F:superoxide dismutase activity"/>
    <property type="evidence" value="ECO:0007669"/>
    <property type="project" value="UniProtKB-EC"/>
</dbReference>
<keyword evidence="4 5" id="KW-0560">Oxidoreductase</keyword>
<dbReference type="PROSITE" id="PS00088">
    <property type="entry name" value="SOD_MN"/>
    <property type="match status" value="1"/>
</dbReference>
<evidence type="ECO:0000256" key="2">
    <source>
        <dbReference type="ARBA" id="ARBA00012682"/>
    </source>
</evidence>
<sequence>MNEHYPFVNPPLPYAYDSLEPYIDSQTMYIHHDRQLQRYVVELNTILRDYPELQNMSLEELLTNTESLPEEIRQSIINYGGGVYNHIIYFNGMINSQERTQAETLYPIILRDFGSVENFFNEYKRKALSVFGSGYAWLVVDSNGKLTIVTTPNQNTPISFGFCVISAMDVWEHAYFLQRFNDRAAYIEDWFHVINWKQADDRYKQCMGIEDEETTGQEYQIV</sequence>
<evidence type="ECO:0000259" key="7">
    <source>
        <dbReference type="Pfam" id="PF02777"/>
    </source>
</evidence>
<keyword evidence="3 5" id="KW-0479">Metal-binding</keyword>
<dbReference type="PANTHER" id="PTHR43595">
    <property type="entry name" value="37S RIBOSOMAL PROTEIN S26, MITOCHONDRIAL"/>
    <property type="match status" value="1"/>
</dbReference>
<dbReference type="InterPro" id="IPR036314">
    <property type="entry name" value="SOD_C_sf"/>
</dbReference>
<dbReference type="SUPFAM" id="SSF54719">
    <property type="entry name" value="Fe,Mn superoxide dismutase (SOD), C-terminal domain"/>
    <property type="match status" value="1"/>
</dbReference>
<keyword evidence="9" id="KW-1185">Reference proteome</keyword>
<dbReference type="InterPro" id="IPR019832">
    <property type="entry name" value="Mn/Fe_SOD_C"/>
</dbReference>
<dbReference type="InterPro" id="IPR019831">
    <property type="entry name" value="Mn/Fe_SOD_N"/>
</dbReference>
<dbReference type="PRINTS" id="PR01703">
    <property type="entry name" value="MNSODISMTASE"/>
</dbReference>
<evidence type="ECO:0000256" key="4">
    <source>
        <dbReference type="ARBA" id="ARBA00023002"/>
    </source>
</evidence>
<evidence type="ECO:0000313" key="9">
    <source>
        <dbReference type="Proteomes" id="UP001276854"/>
    </source>
</evidence>
<protein>
    <recommendedName>
        <fullName evidence="2 5">Superoxide dismutase</fullName>
        <ecNumber evidence="2 5">1.15.1.1</ecNumber>
    </recommendedName>
</protein>
<feature type="domain" description="Manganese/iron superoxide dismutase C-terminal" evidence="7">
    <location>
        <begin position="105"/>
        <end position="201"/>
    </location>
</feature>
<comment type="catalytic activity">
    <reaction evidence="5">
        <text>2 superoxide + 2 H(+) = H2O2 + O2</text>
        <dbReference type="Rhea" id="RHEA:20696"/>
        <dbReference type="ChEBI" id="CHEBI:15378"/>
        <dbReference type="ChEBI" id="CHEBI:15379"/>
        <dbReference type="ChEBI" id="CHEBI:16240"/>
        <dbReference type="ChEBI" id="CHEBI:18421"/>
        <dbReference type="EC" id="1.15.1.1"/>
    </reaction>
</comment>
<dbReference type="Pfam" id="PF02777">
    <property type="entry name" value="Sod_Fe_C"/>
    <property type="match status" value="1"/>
</dbReference>
<dbReference type="PIRSF" id="PIRSF000349">
    <property type="entry name" value="SODismutase"/>
    <property type="match status" value="1"/>
</dbReference>
<evidence type="ECO:0000313" key="8">
    <source>
        <dbReference type="EMBL" id="MDW2796640.1"/>
    </source>
</evidence>
<dbReference type="SUPFAM" id="SSF46609">
    <property type="entry name" value="Fe,Mn superoxide dismutase (SOD), N-terminal domain"/>
    <property type="match status" value="1"/>
</dbReference>
<dbReference type="Proteomes" id="UP001276854">
    <property type="component" value="Unassembled WGS sequence"/>
</dbReference>
<dbReference type="InterPro" id="IPR036324">
    <property type="entry name" value="Mn/Fe_SOD_N_sf"/>
</dbReference>